<dbReference type="PANTHER" id="PTHR36974">
    <property type="entry name" value="MEMBRANE PROTEIN-RELATED"/>
    <property type="match status" value="1"/>
</dbReference>
<proteinExistence type="predicted"/>
<dbReference type="EMBL" id="CM001439">
    <property type="protein sequence ID" value="EHR50149.1"/>
    <property type="molecule type" value="Genomic_DNA"/>
</dbReference>
<dbReference type="eggNOG" id="COG4270">
    <property type="taxonomic scope" value="Bacteria"/>
</dbReference>
<accession>H5X6K1</accession>
<gene>
    <name evidence="2" type="ORF">SacmaDRAFT_1883</name>
</gene>
<keyword evidence="3" id="KW-1185">Reference proteome</keyword>
<feature type="transmembrane region" description="Helical" evidence="1">
    <location>
        <begin position="62"/>
        <end position="79"/>
    </location>
</feature>
<sequence length="153" mass="16334">MGPLLALVGTTLLLIVVGRRRWHVALRGGLAVMFTMTATVHFVAYRDDLIAMVPPALPSPSLLVTVTGILEFVGALGLLHRRTAGWAAAGLSLLLLAMLPANIYAALEGLTLGGDPVTPLLPRILQQCLYLAATLAVLHTYRPLRTRHRATVG</sequence>
<feature type="transmembrane region" description="Helical" evidence="1">
    <location>
        <begin position="124"/>
        <end position="141"/>
    </location>
</feature>
<keyword evidence="1" id="KW-1133">Transmembrane helix</keyword>
<keyword evidence="1" id="KW-0472">Membrane</keyword>
<evidence type="ECO:0000256" key="1">
    <source>
        <dbReference type="SAM" id="Phobius"/>
    </source>
</evidence>
<keyword evidence="1" id="KW-0812">Transmembrane</keyword>
<evidence type="ECO:0000313" key="3">
    <source>
        <dbReference type="Proteomes" id="UP000004926"/>
    </source>
</evidence>
<name>H5X6K1_9PSEU</name>
<protein>
    <submittedName>
        <fullName evidence="2">Putative membrane protein</fullName>
    </submittedName>
</protein>
<dbReference type="OrthoDB" id="129693at2"/>
<feature type="transmembrane region" description="Helical" evidence="1">
    <location>
        <begin position="86"/>
        <end position="104"/>
    </location>
</feature>
<dbReference type="HOGENOM" id="CLU_128738_2_0_11"/>
<reference evidence="2 3" key="1">
    <citation type="journal article" date="2012" name="Stand. Genomic Sci.">
        <title>Genome sequence of the ocean sediment bacterium Saccharomonospora marina type strain (XMU15(T)).</title>
        <authorList>
            <person name="Klenk H.P."/>
            <person name="Lu M."/>
            <person name="Lucas S."/>
            <person name="Lapidus A."/>
            <person name="Copeland A."/>
            <person name="Pitluck S."/>
            <person name="Goodwin L.A."/>
            <person name="Han C."/>
            <person name="Tapia R."/>
            <person name="Brambilla E.M."/>
            <person name="Potter G."/>
            <person name="Land M."/>
            <person name="Ivanova N."/>
            <person name="Rohde M."/>
            <person name="Goker M."/>
            <person name="Detter J.C."/>
            <person name="Li W.J."/>
            <person name="Kyrpides N.C."/>
            <person name="Woyke T."/>
        </authorList>
    </citation>
    <scope>NUCLEOTIDE SEQUENCE [LARGE SCALE GENOMIC DNA]</scope>
    <source>
        <strain evidence="2 3">XMU15</strain>
    </source>
</reference>
<dbReference type="Proteomes" id="UP000004926">
    <property type="component" value="Chromosome"/>
</dbReference>
<evidence type="ECO:0000313" key="2">
    <source>
        <dbReference type="EMBL" id="EHR50149.1"/>
    </source>
</evidence>
<dbReference type="RefSeq" id="WP_009153534.1">
    <property type="nucleotide sequence ID" value="NZ_CM001439.1"/>
</dbReference>
<dbReference type="STRING" id="882083.SacmaDRAFT_1883"/>
<dbReference type="AlphaFoldDB" id="H5X6K1"/>
<dbReference type="PANTHER" id="PTHR36974:SF1">
    <property type="entry name" value="DOXX FAMILY MEMBRANE PROTEIN"/>
    <property type="match status" value="1"/>
</dbReference>
<organism evidence="2 3">
    <name type="scientific">Saccharomonospora marina XMU15</name>
    <dbReference type="NCBI Taxonomy" id="882083"/>
    <lineage>
        <taxon>Bacteria</taxon>
        <taxon>Bacillati</taxon>
        <taxon>Actinomycetota</taxon>
        <taxon>Actinomycetes</taxon>
        <taxon>Pseudonocardiales</taxon>
        <taxon>Pseudonocardiaceae</taxon>
        <taxon>Saccharomonospora</taxon>
    </lineage>
</organism>